<dbReference type="InterPro" id="IPR036864">
    <property type="entry name" value="Zn2-C6_fun-type_DNA-bd_sf"/>
</dbReference>
<keyword evidence="4" id="KW-0238">DNA-binding</keyword>
<dbReference type="HOGENOM" id="CLU_011409_3_0_1"/>
<keyword evidence="5" id="KW-0804">Transcription</keyword>
<dbReference type="EMBL" id="KN846957">
    <property type="protein sequence ID" value="KIW70691.1"/>
    <property type="molecule type" value="Genomic_DNA"/>
</dbReference>
<dbReference type="PROSITE" id="PS50048">
    <property type="entry name" value="ZN2_CY6_FUNGAL_2"/>
    <property type="match status" value="1"/>
</dbReference>
<dbReference type="PANTHER" id="PTHR36206">
    <property type="entry name" value="ASPERCRYPTIN BIOSYNTHESIS CLUSTER-SPECIFIC TRANSCRIPTION REGULATOR ATNN-RELATED"/>
    <property type="match status" value="1"/>
</dbReference>
<gene>
    <name evidence="9" type="ORF">PV04_02936</name>
</gene>
<dbReference type="STRING" id="5601.A0A0D2CZL9"/>
<evidence type="ECO:0000256" key="6">
    <source>
        <dbReference type="ARBA" id="ARBA00023242"/>
    </source>
</evidence>
<keyword evidence="6" id="KW-0539">Nucleus</keyword>
<dbReference type="InterPro" id="IPR001138">
    <property type="entry name" value="Zn2Cys6_DnaBD"/>
</dbReference>
<accession>A0A0D2CZL9</accession>
<evidence type="ECO:0000256" key="7">
    <source>
        <dbReference type="SAM" id="MobiDB-lite"/>
    </source>
</evidence>
<evidence type="ECO:0000256" key="1">
    <source>
        <dbReference type="ARBA" id="ARBA00022723"/>
    </source>
</evidence>
<dbReference type="Pfam" id="PF00172">
    <property type="entry name" value="Zn_clus"/>
    <property type="match status" value="1"/>
</dbReference>
<dbReference type="InterPro" id="IPR052360">
    <property type="entry name" value="Transcr_Regulatory_Proteins"/>
</dbReference>
<dbReference type="Gene3D" id="4.10.240.10">
    <property type="entry name" value="Zn(2)-C6 fungal-type DNA-binding domain"/>
    <property type="match status" value="1"/>
</dbReference>
<name>A0A0D2CZL9_9EURO</name>
<feature type="compositionally biased region" description="Gly residues" evidence="7">
    <location>
        <begin position="1"/>
        <end position="10"/>
    </location>
</feature>
<keyword evidence="1" id="KW-0479">Metal-binding</keyword>
<dbReference type="SUPFAM" id="SSF57701">
    <property type="entry name" value="Zn2/Cys6 DNA-binding domain"/>
    <property type="match status" value="1"/>
</dbReference>
<reference evidence="9 10" key="1">
    <citation type="submission" date="2015-01" db="EMBL/GenBank/DDBJ databases">
        <title>The Genome Sequence of Capronia semiimmersa CBS27337.</title>
        <authorList>
            <consortium name="The Broad Institute Genomics Platform"/>
            <person name="Cuomo C."/>
            <person name="de Hoog S."/>
            <person name="Gorbushina A."/>
            <person name="Stielow B."/>
            <person name="Teixiera M."/>
            <person name="Abouelleil A."/>
            <person name="Chapman S.B."/>
            <person name="Priest M."/>
            <person name="Young S.K."/>
            <person name="Wortman J."/>
            <person name="Nusbaum C."/>
            <person name="Birren B."/>
        </authorList>
    </citation>
    <scope>NUCLEOTIDE SEQUENCE [LARGE SCALE GENOMIC DNA]</scope>
    <source>
        <strain evidence="9 10">CBS 27337</strain>
    </source>
</reference>
<protein>
    <recommendedName>
        <fullName evidence="8">Zn(2)-C6 fungal-type domain-containing protein</fullName>
    </recommendedName>
</protein>
<dbReference type="CDD" id="cd00067">
    <property type="entry name" value="GAL4"/>
    <property type="match status" value="1"/>
</dbReference>
<feature type="region of interest" description="Disordered" evidence="7">
    <location>
        <begin position="1"/>
        <end position="36"/>
    </location>
</feature>
<evidence type="ECO:0000313" key="10">
    <source>
        <dbReference type="Proteomes" id="UP000054266"/>
    </source>
</evidence>
<evidence type="ECO:0000256" key="5">
    <source>
        <dbReference type="ARBA" id="ARBA00023163"/>
    </source>
</evidence>
<evidence type="ECO:0000313" key="9">
    <source>
        <dbReference type="EMBL" id="KIW70691.1"/>
    </source>
</evidence>
<dbReference type="GO" id="GO:0003677">
    <property type="term" value="F:DNA binding"/>
    <property type="evidence" value="ECO:0007669"/>
    <property type="project" value="UniProtKB-KW"/>
</dbReference>
<dbReference type="Proteomes" id="UP000054266">
    <property type="component" value="Unassembled WGS sequence"/>
</dbReference>
<feature type="domain" description="Zn(2)-C6 fungal-type" evidence="8">
    <location>
        <begin position="44"/>
        <end position="72"/>
    </location>
</feature>
<dbReference type="PANTHER" id="PTHR36206:SF16">
    <property type="entry name" value="TRANSCRIPTION FACTOR DOMAIN-CONTAINING PROTEIN-RELATED"/>
    <property type="match status" value="1"/>
</dbReference>
<feature type="region of interest" description="Disordered" evidence="7">
    <location>
        <begin position="86"/>
        <end position="105"/>
    </location>
</feature>
<keyword evidence="10" id="KW-1185">Reference proteome</keyword>
<evidence type="ECO:0000256" key="4">
    <source>
        <dbReference type="ARBA" id="ARBA00023125"/>
    </source>
</evidence>
<evidence type="ECO:0000256" key="2">
    <source>
        <dbReference type="ARBA" id="ARBA00022833"/>
    </source>
</evidence>
<sequence>MVDFPNGGGEPRPTGQHGASLADAKAPAHAKKRPRELGARSRLGCGTCKKKRIKCDQTWPVCQKCKAATLVCDGYGVWGGGGKPYGPDGYRSKSPRPPRPEVSRACGGSLTHTFGTGMSPEQHASFEMLRLKMGVKLSGIFDSDFWDKLVLQASVDEPAVLHAVAAIGSAYRSDRLAKNDHGYGQTREVSNREMDSEGTRALLEYNMAIRCLTAHLSRTDICSLRVALITCMLFICFEYLRRNLRTGDTHLVNGLRLLRDIQARRGAPGGDNASVVGNPPDSLDDHLFEAFARLNLQCALFGLGLPFTEIPRRRDRLCSFEIPSAFESLQQARRQLDEILSGTYHLLLQCCQNEGGHSHGDEPDLDAFHRDQLELKAGLARWLHTYDTTLARSTANLTTTLAYMILRMYHTMGTIIVSVCHPLARESDFDHHTAAFVSIIEQAVDLSDTAKAHILMSQRRSPFSKQKRTFTVDMGFIPVLYYTALKCRVPRIRRQAAKLMEVAPHREGVWDGKFAAAIARRVFEIEEGECFAGFDVDGEFDMFAAPSPGDWATLPTLPEESKIYQVNVMLPEEGLANTTLQCIRRRWDAQDGGWHMERRNYSVTSVFRH</sequence>
<dbReference type="GO" id="GO:0000981">
    <property type="term" value="F:DNA-binding transcription factor activity, RNA polymerase II-specific"/>
    <property type="evidence" value="ECO:0007669"/>
    <property type="project" value="InterPro"/>
</dbReference>
<keyword evidence="2" id="KW-0862">Zinc</keyword>
<evidence type="ECO:0000259" key="8">
    <source>
        <dbReference type="PROSITE" id="PS50048"/>
    </source>
</evidence>
<dbReference type="SMART" id="SM00066">
    <property type="entry name" value="GAL4"/>
    <property type="match status" value="1"/>
</dbReference>
<dbReference type="AlphaFoldDB" id="A0A0D2CZL9"/>
<dbReference type="GO" id="GO:0008270">
    <property type="term" value="F:zinc ion binding"/>
    <property type="evidence" value="ECO:0007669"/>
    <property type="project" value="InterPro"/>
</dbReference>
<keyword evidence="3" id="KW-0805">Transcription regulation</keyword>
<proteinExistence type="predicted"/>
<evidence type="ECO:0000256" key="3">
    <source>
        <dbReference type="ARBA" id="ARBA00023015"/>
    </source>
</evidence>
<organism evidence="9 10">
    <name type="scientific">Phialophora macrospora</name>
    <dbReference type="NCBI Taxonomy" id="1851006"/>
    <lineage>
        <taxon>Eukaryota</taxon>
        <taxon>Fungi</taxon>
        <taxon>Dikarya</taxon>
        <taxon>Ascomycota</taxon>
        <taxon>Pezizomycotina</taxon>
        <taxon>Eurotiomycetes</taxon>
        <taxon>Chaetothyriomycetidae</taxon>
        <taxon>Chaetothyriales</taxon>
        <taxon>Herpotrichiellaceae</taxon>
        <taxon>Phialophora</taxon>
    </lineage>
</organism>
<dbReference type="PROSITE" id="PS00463">
    <property type="entry name" value="ZN2_CY6_FUNGAL_1"/>
    <property type="match status" value="1"/>
</dbReference>